<dbReference type="SUPFAM" id="SSF52518">
    <property type="entry name" value="Thiamin diphosphate-binding fold (THDP-binding)"/>
    <property type="match status" value="1"/>
</dbReference>
<feature type="non-terminal residue" evidence="2">
    <location>
        <position position="129"/>
    </location>
</feature>
<gene>
    <name evidence="2" type="ORF">S06H3_63819</name>
</gene>
<feature type="non-terminal residue" evidence="2">
    <location>
        <position position="1"/>
    </location>
</feature>
<feature type="domain" description="4Fe-4S ferredoxin-type" evidence="1">
    <location>
        <begin position="91"/>
        <end position="120"/>
    </location>
</feature>
<dbReference type="PROSITE" id="PS51379">
    <property type="entry name" value="4FE4S_FER_2"/>
    <property type="match status" value="1"/>
</dbReference>
<evidence type="ECO:0000313" key="2">
    <source>
        <dbReference type="EMBL" id="GAI47938.1"/>
    </source>
</evidence>
<evidence type="ECO:0000259" key="1">
    <source>
        <dbReference type="PROSITE" id="PS51379"/>
    </source>
</evidence>
<proteinExistence type="predicted"/>
<dbReference type="InterPro" id="IPR011766">
    <property type="entry name" value="TPP_enzyme_TPP-bd"/>
</dbReference>
<comment type="caution">
    <text evidence="2">The sequence shown here is derived from an EMBL/GenBank/DDBJ whole genome shotgun (WGS) entry which is preliminary data.</text>
</comment>
<dbReference type="InterPro" id="IPR017896">
    <property type="entry name" value="4Fe4S_Fe-S-bd"/>
</dbReference>
<reference evidence="2" key="1">
    <citation type="journal article" date="2014" name="Front. Microbiol.">
        <title>High frequency of phylogenetically diverse reductive dehalogenase-homologous genes in deep subseafloor sedimentary metagenomes.</title>
        <authorList>
            <person name="Kawai M."/>
            <person name="Futagami T."/>
            <person name="Toyoda A."/>
            <person name="Takaki Y."/>
            <person name="Nishi S."/>
            <person name="Hori S."/>
            <person name="Arai W."/>
            <person name="Tsubouchi T."/>
            <person name="Morono Y."/>
            <person name="Uchiyama I."/>
            <person name="Ito T."/>
            <person name="Fujiyama A."/>
            <person name="Inagaki F."/>
            <person name="Takami H."/>
        </authorList>
    </citation>
    <scope>NUCLEOTIDE SEQUENCE</scope>
    <source>
        <strain evidence="2">Expedition CK06-06</strain>
    </source>
</reference>
<dbReference type="AlphaFoldDB" id="X1NWF0"/>
<organism evidence="2">
    <name type="scientific">marine sediment metagenome</name>
    <dbReference type="NCBI Taxonomy" id="412755"/>
    <lineage>
        <taxon>unclassified sequences</taxon>
        <taxon>metagenomes</taxon>
        <taxon>ecological metagenomes</taxon>
    </lineage>
</organism>
<accession>X1NWF0</accession>
<name>X1NWF0_9ZZZZ</name>
<dbReference type="GO" id="GO:0003824">
    <property type="term" value="F:catalytic activity"/>
    <property type="evidence" value="ECO:0007669"/>
    <property type="project" value="InterPro"/>
</dbReference>
<dbReference type="GO" id="GO:0030976">
    <property type="term" value="F:thiamine pyrophosphate binding"/>
    <property type="evidence" value="ECO:0007669"/>
    <property type="project" value="InterPro"/>
</dbReference>
<protein>
    <recommendedName>
        <fullName evidence="1">4Fe-4S ferredoxin-type domain-containing protein</fullName>
    </recommendedName>
</protein>
<dbReference type="Pfam" id="PF02775">
    <property type="entry name" value="TPP_enzyme_C"/>
    <property type="match status" value="1"/>
</dbReference>
<sequence>VITCVLDNRTTAMTGHQEHPGTGLTIKGEPTHSVDIADVARALGVRHVFEVDPYDLEETDNAIKTCLAVEGPSVIIVKRPCALKVRDADFAISVVNQEKCNKCGACLKIGCPAIIKKDEVITIDKAMCY</sequence>
<dbReference type="Gene3D" id="3.40.50.970">
    <property type="match status" value="1"/>
</dbReference>
<dbReference type="EMBL" id="BARV01042434">
    <property type="protein sequence ID" value="GAI47938.1"/>
    <property type="molecule type" value="Genomic_DNA"/>
</dbReference>
<dbReference type="InterPro" id="IPR029061">
    <property type="entry name" value="THDP-binding"/>
</dbReference>